<keyword evidence="1" id="KW-0732">Signal</keyword>
<dbReference type="CDD" id="cd05483">
    <property type="entry name" value="retropepsin_like_bacteria"/>
    <property type="match status" value="1"/>
</dbReference>
<keyword evidence="2" id="KW-0645">Protease</keyword>
<dbReference type="RefSeq" id="WP_198100420.1">
    <property type="nucleotide sequence ID" value="NZ_JAEDAL010000003.1"/>
</dbReference>
<evidence type="ECO:0000256" key="1">
    <source>
        <dbReference type="SAM" id="SignalP"/>
    </source>
</evidence>
<dbReference type="GO" id="GO:0008233">
    <property type="term" value="F:peptidase activity"/>
    <property type="evidence" value="ECO:0007669"/>
    <property type="project" value="UniProtKB-KW"/>
</dbReference>
<dbReference type="EMBL" id="JAEDAL010000003">
    <property type="protein sequence ID" value="MBH9552797.1"/>
    <property type="molecule type" value="Genomic_DNA"/>
</dbReference>
<dbReference type="Pfam" id="PF13975">
    <property type="entry name" value="gag-asp_proteas"/>
    <property type="match status" value="1"/>
</dbReference>
<reference evidence="2" key="1">
    <citation type="submission" date="2020-12" db="EMBL/GenBank/DDBJ databases">
        <title>The genome sequence of Inhella sp. 4Y17.</title>
        <authorList>
            <person name="Liu Y."/>
        </authorList>
    </citation>
    <scope>NUCLEOTIDE SEQUENCE</scope>
    <source>
        <strain evidence="2">4Y10</strain>
    </source>
</reference>
<keyword evidence="2" id="KW-0378">Hydrolase</keyword>
<dbReference type="InterPro" id="IPR021109">
    <property type="entry name" value="Peptidase_aspartic_dom_sf"/>
</dbReference>
<sequence>MIRPLLLTCALLALPAWSAGLRVSLNGTLGPSTALLVIEGQVRSVRIGQTIDGVRLIGLSDDGAMVEFDGQRQLLRLGALPVSQGTTSSQQKIVLGADEDGHFTGIGMINGQTMRFMIDTGATAVAIGVNDAQRMGLRYRNGRQVWVQTANGRVPGHVLTLDRVRIGDVEVPGVEAIVTPQPMNLVLIGNSFLKRFQMQRENEVLTLERRY</sequence>
<accession>A0A931ND78</accession>
<protein>
    <submittedName>
        <fullName evidence="2">Retroviral-like aspartic protease family protein</fullName>
    </submittedName>
</protein>
<name>A0A931ND78_9BURK</name>
<organism evidence="2 3">
    <name type="scientific">Inhella gelatinilytica</name>
    <dbReference type="NCBI Taxonomy" id="2795030"/>
    <lineage>
        <taxon>Bacteria</taxon>
        <taxon>Pseudomonadati</taxon>
        <taxon>Pseudomonadota</taxon>
        <taxon>Betaproteobacteria</taxon>
        <taxon>Burkholderiales</taxon>
        <taxon>Sphaerotilaceae</taxon>
        <taxon>Inhella</taxon>
    </lineage>
</organism>
<feature type="signal peptide" evidence="1">
    <location>
        <begin position="1"/>
        <end position="18"/>
    </location>
</feature>
<proteinExistence type="predicted"/>
<dbReference type="NCBIfam" id="TIGR02281">
    <property type="entry name" value="clan_AA_DTGA"/>
    <property type="match status" value="1"/>
</dbReference>
<evidence type="ECO:0000313" key="3">
    <source>
        <dbReference type="Proteomes" id="UP000620139"/>
    </source>
</evidence>
<gene>
    <name evidence="2" type="ORF">I7X43_08015</name>
</gene>
<dbReference type="AlphaFoldDB" id="A0A931ND78"/>
<dbReference type="Proteomes" id="UP000620139">
    <property type="component" value="Unassembled WGS sequence"/>
</dbReference>
<dbReference type="GO" id="GO:0006508">
    <property type="term" value="P:proteolysis"/>
    <property type="evidence" value="ECO:0007669"/>
    <property type="project" value="UniProtKB-KW"/>
</dbReference>
<dbReference type="InterPro" id="IPR034122">
    <property type="entry name" value="Retropepsin-like_bacterial"/>
</dbReference>
<feature type="chain" id="PRO_5037919102" evidence="1">
    <location>
        <begin position="19"/>
        <end position="211"/>
    </location>
</feature>
<comment type="caution">
    <text evidence="2">The sequence shown here is derived from an EMBL/GenBank/DDBJ whole genome shotgun (WGS) entry which is preliminary data.</text>
</comment>
<dbReference type="SUPFAM" id="SSF50630">
    <property type="entry name" value="Acid proteases"/>
    <property type="match status" value="1"/>
</dbReference>
<dbReference type="Gene3D" id="2.40.70.10">
    <property type="entry name" value="Acid Proteases"/>
    <property type="match status" value="1"/>
</dbReference>
<dbReference type="InterPro" id="IPR011969">
    <property type="entry name" value="Clan_AA_Asp_peptidase_C"/>
</dbReference>
<evidence type="ECO:0000313" key="2">
    <source>
        <dbReference type="EMBL" id="MBH9552797.1"/>
    </source>
</evidence>
<keyword evidence="3" id="KW-1185">Reference proteome</keyword>